<reference evidence="1 2" key="1">
    <citation type="journal article" date="2020" name="Nature">
        <title>Six reference-quality genomes reveal evolution of bat adaptations.</title>
        <authorList>
            <person name="Jebb D."/>
            <person name="Huang Z."/>
            <person name="Pippel M."/>
            <person name="Hughes G.M."/>
            <person name="Lavrichenko K."/>
            <person name="Devanna P."/>
            <person name="Winkler S."/>
            <person name="Jermiin L.S."/>
            <person name="Skirmuntt E.C."/>
            <person name="Katzourakis A."/>
            <person name="Burkitt-Gray L."/>
            <person name="Ray D.A."/>
            <person name="Sullivan K.A.M."/>
            <person name="Roscito J.G."/>
            <person name="Kirilenko B.M."/>
            <person name="Davalos L.M."/>
            <person name="Corthals A.P."/>
            <person name="Power M.L."/>
            <person name="Jones G."/>
            <person name="Ransome R.D."/>
            <person name="Dechmann D.K.N."/>
            <person name="Locatelli A.G."/>
            <person name="Puechmaille S.J."/>
            <person name="Fedrigo O."/>
            <person name="Jarvis E.D."/>
            <person name="Hiller M."/>
            <person name="Vernes S.C."/>
            <person name="Myers E.W."/>
            <person name="Teeling E.C."/>
        </authorList>
    </citation>
    <scope>NUCLEOTIDE SEQUENCE [LARGE SCALE GENOMIC DNA]</scope>
    <source>
        <strain evidence="1">MMyoMyo1</strain>
        <tissue evidence="1">Flight muscle</tissue>
    </source>
</reference>
<dbReference type="AlphaFoldDB" id="A0A7J7URE3"/>
<dbReference type="EMBL" id="JABWUV010000012">
    <property type="protein sequence ID" value="KAF6315341.1"/>
    <property type="molecule type" value="Genomic_DNA"/>
</dbReference>
<protein>
    <submittedName>
        <fullName evidence="1">Ribosomal protein S6</fullName>
    </submittedName>
</protein>
<name>A0A7J7URE3_MYOMY</name>
<organism evidence="1 2">
    <name type="scientific">Myotis myotis</name>
    <name type="common">Greater mouse-eared bat</name>
    <name type="synonym">Vespertilio myotis</name>
    <dbReference type="NCBI Taxonomy" id="51298"/>
    <lineage>
        <taxon>Eukaryota</taxon>
        <taxon>Metazoa</taxon>
        <taxon>Chordata</taxon>
        <taxon>Craniata</taxon>
        <taxon>Vertebrata</taxon>
        <taxon>Euteleostomi</taxon>
        <taxon>Mammalia</taxon>
        <taxon>Eutheria</taxon>
        <taxon>Laurasiatheria</taxon>
        <taxon>Chiroptera</taxon>
        <taxon>Yangochiroptera</taxon>
        <taxon>Vespertilionidae</taxon>
        <taxon>Myotis</taxon>
    </lineage>
</organism>
<dbReference type="GO" id="GO:0005840">
    <property type="term" value="C:ribosome"/>
    <property type="evidence" value="ECO:0007669"/>
    <property type="project" value="UniProtKB-KW"/>
</dbReference>
<evidence type="ECO:0000313" key="1">
    <source>
        <dbReference type="EMBL" id="KAF6315341.1"/>
    </source>
</evidence>
<sequence length="43" mass="4881">MNANSVPFMRSGWPQRLLRTRWVKNGRVMWFASVAGTTSKASP</sequence>
<keyword evidence="2" id="KW-1185">Reference proteome</keyword>
<gene>
    <name evidence="1" type="ORF">mMyoMyo1_016863</name>
</gene>
<proteinExistence type="predicted"/>
<keyword evidence="1" id="KW-0687">Ribonucleoprotein</keyword>
<evidence type="ECO:0000313" key="2">
    <source>
        <dbReference type="Proteomes" id="UP000527355"/>
    </source>
</evidence>
<keyword evidence="1" id="KW-0689">Ribosomal protein</keyword>
<accession>A0A7J7URE3</accession>
<dbReference type="Proteomes" id="UP000527355">
    <property type="component" value="Unassembled WGS sequence"/>
</dbReference>
<comment type="caution">
    <text evidence="1">The sequence shown here is derived from an EMBL/GenBank/DDBJ whole genome shotgun (WGS) entry which is preliminary data.</text>
</comment>